<evidence type="ECO:0000256" key="2">
    <source>
        <dbReference type="ARBA" id="ARBA00022741"/>
    </source>
</evidence>
<comment type="similarity">
    <text evidence="1">Belongs to the GSP E family.</text>
</comment>
<comment type="caution">
    <text evidence="5">The sequence shown here is derived from an EMBL/GenBank/DDBJ whole genome shotgun (WGS) entry which is preliminary data.</text>
</comment>
<dbReference type="CDD" id="cd01129">
    <property type="entry name" value="PulE-GspE-like"/>
    <property type="match status" value="1"/>
</dbReference>
<accession>A0ABP3ZPK1</accession>
<evidence type="ECO:0000313" key="5">
    <source>
        <dbReference type="EMBL" id="GAA0925355.1"/>
    </source>
</evidence>
<dbReference type="RefSeq" id="WP_343964283.1">
    <property type="nucleotide sequence ID" value="NZ_BAAAHK010000002.1"/>
</dbReference>
<proteinExistence type="inferred from homology"/>
<reference evidence="6" key="1">
    <citation type="journal article" date="2019" name="Int. J. Syst. Evol. Microbiol.">
        <title>The Global Catalogue of Microorganisms (GCM) 10K type strain sequencing project: providing services to taxonomists for standard genome sequencing and annotation.</title>
        <authorList>
            <consortium name="The Broad Institute Genomics Platform"/>
            <consortium name="The Broad Institute Genome Sequencing Center for Infectious Disease"/>
            <person name="Wu L."/>
            <person name="Ma J."/>
        </authorList>
    </citation>
    <scope>NUCLEOTIDE SEQUENCE [LARGE SCALE GENOMIC DNA]</scope>
    <source>
        <strain evidence="6">JCM 10977</strain>
    </source>
</reference>
<dbReference type="InterPro" id="IPR027417">
    <property type="entry name" value="P-loop_NTPase"/>
</dbReference>
<evidence type="ECO:0000259" key="4">
    <source>
        <dbReference type="PROSITE" id="PS00662"/>
    </source>
</evidence>
<dbReference type="Gene3D" id="3.40.50.300">
    <property type="entry name" value="P-loop containing nucleotide triphosphate hydrolases"/>
    <property type="match status" value="1"/>
</dbReference>
<keyword evidence="6" id="KW-1185">Reference proteome</keyword>
<keyword evidence="2" id="KW-0547">Nucleotide-binding</keyword>
<dbReference type="Pfam" id="PF00437">
    <property type="entry name" value="T2SSE"/>
    <property type="match status" value="1"/>
</dbReference>
<dbReference type="PANTHER" id="PTHR30258:SF2">
    <property type="entry name" value="COMG OPERON PROTEIN 1"/>
    <property type="match status" value="1"/>
</dbReference>
<dbReference type="SUPFAM" id="SSF52540">
    <property type="entry name" value="P-loop containing nucleoside triphosphate hydrolases"/>
    <property type="match status" value="1"/>
</dbReference>
<organism evidence="5 6">
    <name type="scientific">Kribbella koreensis</name>
    <dbReference type="NCBI Taxonomy" id="57909"/>
    <lineage>
        <taxon>Bacteria</taxon>
        <taxon>Bacillati</taxon>
        <taxon>Actinomycetota</taxon>
        <taxon>Actinomycetes</taxon>
        <taxon>Propionibacteriales</taxon>
        <taxon>Kribbellaceae</taxon>
        <taxon>Kribbella</taxon>
    </lineage>
</organism>
<dbReference type="InterPro" id="IPR001482">
    <property type="entry name" value="T2SS/T4SS_dom"/>
</dbReference>
<sequence>MKHRGRGTAPLAQQAADNQYPEQNALAGVAERVKAFQARHLTPDDVAVENEDAPVVQVVQLIITQGLRDRASDIHIEPHDDRVRVRYRVDGALRDKIELPGAIGPAVVSRIKVLADLNIIERRRSQDGQIRMRIEERDVDIRVSTTAVVGGEKAVLRLLDKSRPLFRLEQLGMPPDLAERYSTLLRTPYGMVICAGPTGSGKTTTLYGSLSEIDTPERNIMTIEDPVEYSYASINQIQINEAAGITFATGLKSILRQDPDVILVGEMRDAETARIAVQSALTGHFVLSSVHATDTATALHRLLDMGIETFLVASSVSAVISQRLIRRICLNCRSYYEPPPPEVAFLRTTGVAVPLGGLVRGVGCEQCAGTGYLERTGVYELMPVTDAIRELVVERAPLAEIRKTACYEGMRTLQEEGARLVQAGVTTVAEVVRSIYTVGMQ</sequence>
<evidence type="ECO:0000256" key="1">
    <source>
        <dbReference type="ARBA" id="ARBA00006611"/>
    </source>
</evidence>
<dbReference type="PANTHER" id="PTHR30258">
    <property type="entry name" value="TYPE II SECRETION SYSTEM PROTEIN GSPE-RELATED"/>
    <property type="match status" value="1"/>
</dbReference>
<dbReference type="PROSITE" id="PS00662">
    <property type="entry name" value="T2SP_E"/>
    <property type="match status" value="1"/>
</dbReference>
<evidence type="ECO:0000256" key="3">
    <source>
        <dbReference type="ARBA" id="ARBA00022840"/>
    </source>
</evidence>
<name>A0ABP3ZPK1_9ACTN</name>
<keyword evidence="3" id="KW-0067">ATP-binding</keyword>
<protein>
    <submittedName>
        <fullName evidence="5">GspE/PulE family protein</fullName>
    </submittedName>
</protein>
<feature type="domain" description="Bacterial type II secretion system protein E" evidence="4">
    <location>
        <begin position="255"/>
        <end position="269"/>
    </location>
</feature>
<dbReference type="Proteomes" id="UP001500542">
    <property type="component" value="Unassembled WGS sequence"/>
</dbReference>
<evidence type="ECO:0000313" key="6">
    <source>
        <dbReference type="Proteomes" id="UP001500542"/>
    </source>
</evidence>
<dbReference type="Gene3D" id="3.30.450.90">
    <property type="match status" value="1"/>
</dbReference>
<gene>
    <name evidence="5" type="ORF">GCM10009554_04790</name>
</gene>
<dbReference type="EMBL" id="BAAAHK010000002">
    <property type="protein sequence ID" value="GAA0925355.1"/>
    <property type="molecule type" value="Genomic_DNA"/>
</dbReference>